<organism evidence="1">
    <name type="scientific">Metalysinibacillus saudimassiliensis</name>
    <dbReference type="NCBI Taxonomy" id="1461583"/>
    <lineage>
        <taxon>Bacteria</taxon>
        <taxon>Bacillati</taxon>
        <taxon>Bacillota</taxon>
        <taxon>Bacilli</taxon>
        <taxon>Bacillales</taxon>
        <taxon>Caryophanaceae</taxon>
        <taxon>Metalysinibacillus</taxon>
    </lineage>
</organism>
<dbReference type="PATRIC" id="fig|1461583.4.peg.1671"/>
<reference evidence="1" key="1">
    <citation type="submission" date="2014-07" db="EMBL/GenBank/DDBJ databases">
        <authorList>
            <person name="Urmite Genomes Urmite Genomes"/>
        </authorList>
    </citation>
    <scope>NUCLEOTIDE SEQUENCE</scope>
    <source>
        <strain evidence="1">13S34_air</strain>
    </source>
</reference>
<accession>A0A078M914</accession>
<dbReference type="HOGENOM" id="CLU_170941_1_0_9"/>
<name>A0A078M914_9BACL</name>
<dbReference type="AlphaFoldDB" id="A0A078M914"/>
<dbReference type="InterPro" id="IPR019657">
    <property type="entry name" value="ComFB"/>
</dbReference>
<gene>
    <name evidence="1" type="ORF">BN1050_01743</name>
</gene>
<dbReference type="Pfam" id="PF10719">
    <property type="entry name" value="ComFB"/>
    <property type="match status" value="1"/>
</dbReference>
<sequence>MVETKLLINVTEEIVVGLVGFYLRGVEYQTFCHCDKCERKIIATTLNAMPSYYVTNEQERNEAFAKLNTDEQVEFMNSTIIHAIHTVGKAPNHL</sequence>
<dbReference type="EMBL" id="LN483075">
    <property type="protein sequence ID" value="CEA03933.1"/>
    <property type="molecule type" value="Genomic_DNA"/>
</dbReference>
<evidence type="ECO:0000313" key="1">
    <source>
        <dbReference type="EMBL" id="CEA03933.1"/>
    </source>
</evidence>
<protein>
    <submittedName>
        <fullName evidence="1">Late competence development protein ComFB</fullName>
    </submittedName>
</protein>
<proteinExistence type="predicted"/>